<evidence type="ECO:0000256" key="1">
    <source>
        <dbReference type="SAM" id="SignalP"/>
    </source>
</evidence>
<gene>
    <name evidence="2" type="ORF">EEDITHA_LOCUS9880</name>
</gene>
<evidence type="ECO:0000313" key="3">
    <source>
        <dbReference type="Proteomes" id="UP001153954"/>
    </source>
</evidence>
<feature type="signal peptide" evidence="1">
    <location>
        <begin position="1"/>
        <end position="20"/>
    </location>
</feature>
<dbReference type="AlphaFoldDB" id="A0AAU9U575"/>
<name>A0AAU9U575_EUPED</name>
<sequence>MQCICIFALILCLSITCGLGDESIAEVKNADPACPGCEFNLNPNKPLYREMARNALRIYLRRVGIHQLHRVLQVERVTEQVVNGITTRINFSAAPSICLPNGGVQTVYWFNVLECYSETLEQSWLNKTDTKVSCTKLILN</sequence>
<dbReference type="EMBL" id="CAKOGL010000014">
    <property type="protein sequence ID" value="CAH2094303.1"/>
    <property type="molecule type" value="Genomic_DNA"/>
</dbReference>
<feature type="chain" id="PRO_5043829792" evidence="1">
    <location>
        <begin position="21"/>
        <end position="140"/>
    </location>
</feature>
<keyword evidence="3" id="KW-1185">Reference proteome</keyword>
<evidence type="ECO:0000313" key="2">
    <source>
        <dbReference type="EMBL" id="CAH2094303.1"/>
    </source>
</evidence>
<dbReference type="Proteomes" id="UP001153954">
    <property type="component" value="Unassembled WGS sequence"/>
</dbReference>
<reference evidence="2" key="1">
    <citation type="submission" date="2022-03" db="EMBL/GenBank/DDBJ databases">
        <authorList>
            <person name="Tunstrom K."/>
        </authorList>
    </citation>
    <scope>NUCLEOTIDE SEQUENCE</scope>
</reference>
<comment type="caution">
    <text evidence="2">The sequence shown here is derived from an EMBL/GenBank/DDBJ whole genome shotgun (WGS) entry which is preliminary data.</text>
</comment>
<protein>
    <submittedName>
        <fullName evidence="2">Uncharacterized protein</fullName>
    </submittedName>
</protein>
<organism evidence="2 3">
    <name type="scientific">Euphydryas editha</name>
    <name type="common">Edith's checkerspot</name>
    <dbReference type="NCBI Taxonomy" id="104508"/>
    <lineage>
        <taxon>Eukaryota</taxon>
        <taxon>Metazoa</taxon>
        <taxon>Ecdysozoa</taxon>
        <taxon>Arthropoda</taxon>
        <taxon>Hexapoda</taxon>
        <taxon>Insecta</taxon>
        <taxon>Pterygota</taxon>
        <taxon>Neoptera</taxon>
        <taxon>Endopterygota</taxon>
        <taxon>Lepidoptera</taxon>
        <taxon>Glossata</taxon>
        <taxon>Ditrysia</taxon>
        <taxon>Papilionoidea</taxon>
        <taxon>Nymphalidae</taxon>
        <taxon>Nymphalinae</taxon>
        <taxon>Euphydryas</taxon>
    </lineage>
</organism>
<dbReference type="SUPFAM" id="SSF54403">
    <property type="entry name" value="Cystatin/monellin"/>
    <property type="match status" value="1"/>
</dbReference>
<accession>A0AAU9U575</accession>
<dbReference type="Gene3D" id="3.10.450.10">
    <property type="match status" value="1"/>
</dbReference>
<keyword evidence="1" id="KW-0732">Signal</keyword>
<proteinExistence type="predicted"/>
<dbReference type="InterPro" id="IPR046350">
    <property type="entry name" value="Cystatin_sf"/>
</dbReference>